<protein>
    <submittedName>
        <fullName evidence="1">Phage-related minor tail protein</fullName>
    </submittedName>
</protein>
<dbReference type="Proteomes" id="UP001236369">
    <property type="component" value="Unassembled WGS sequence"/>
</dbReference>
<proteinExistence type="predicted"/>
<name>A0ABU0HFJ9_9HYPH</name>
<dbReference type="RefSeq" id="WP_238252262.1">
    <property type="nucleotide sequence ID" value="NZ_BPQX01000054.1"/>
</dbReference>
<reference evidence="1 2" key="1">
    <citation type="submission" date="2023-07" db="EMBL/GenBank/DDBJ databases">
        <title>Genomic Encyclopedia of Type Strains, Phase IV (KMG-IV): sequencing the most valuable type-strain genomes for metagenomic binning, comparative biology and taxonomic classification.</title>
        <authorList>
            <person name="Goeker M."/>
        </authorList>
    </citation>
    <scope>NUCLEOTIDE SEQUENCE [LARGE SCALE GENOMIC DNA]</scope>
    <source>
        <strain evidence="1 2">DSM 19562</strain>
    </source>
</reference>
<evidence type="ECO:0000313" key="1">
    <source>
        <dbReference type="EMBL" id="MDQ0441096.1"/>
    </source>
</evidence>
<dbReference type="EMBL" id="JAUSVV010000001">
    <property type="protein sequence ID" value="MDQ0441096.1"/>
    <property type="molecule type" value="Genomic_DNA"/>
</dbReference>
<organism evidence="1 2">
    <name type="scientific">Methylobacterium persicinum</name>
    <dbReference type="NCBI Taxonomy" id="374426"/>
    <lineage>
        <taxon>Bacteria</taxon>
        <taxon>Pseudomonadati</taxon>
        <taxon>Pseudomonadota</taxon>
        <taxon>Alphaproteobacteria</taxon>
        <taxon>Hyphomicrobiales</taxon>
        <taxon>Methylobacteriaceae</taxon>
        <taxon>Methylobacterium</taxon>
    </lineage>
</organism>
<comment type="caution">
    <text evidence="1">The sequence shown here is derived from an EMBL/GenBank/DDBJ whole genome shotgun (WGS) entry which is preliminary data.</text>
</comment>
<accession>A0ABU0HFJ9</accession>
<gene>
    <name evidence="1" type="ORF">QO016_000573</name>
</gene>
<evidence type="ECO:0000313" key="2">
    <source>
        <dbReference type="Proteomes" id="UP001236369"/>
    </source>
</evidence>
<keyword evidence="2" id="KW-1185">Reference proteome</keyword>
<sequence length="197" mass="20013">MSAETETDRQNAVRIQQLGTLDHLAQSFGRNLSTALTRGATSGRSLDAVLKTIGTGLARVATRAAAKPVRIGLTSLFRSVLGTDSEADAEDETPAFARGGVFRGGRVTPFAAGGVVAAPSYFPMAGGTGLMGEAGPEAIMPLARGPDGRLGVAAGSAARPVSVNVTIATPDPAAFRRSEAQVAATLARAVARGQRAL</sequence>